<comment type="caution">
    <text evidence="2">The sequence shown here is derived from an EMBL/GenBank/DDBJ whole genome shotgun (WGS) entry which is preliminary data.</text>
</comment>
<dbReference type="AlphaFoldDB" id="A0A830GTZ5"/>
<keyword evidence="3" id="KW-1185">Reference proteome</keyword>
<evidence type="ECO:0008006" key="4">
    <source>
        <dbReference type="Google" id="ProtNLM"/>
    </source>
</evidence>
<name>A0A830GTZ5_9CREN</name>
<keyword evidence="1" id="KW-0812">Transmembrane</keyword>
<evidence type="ECO:0000256" key="1">
    <source>
        <dbReference type="SAM" id="Phobius"/>
    </source>
</evidence>
<keyword evidence="1" id="KW-0472">Membrane</keyword>
<feature type="transmembrane region" description="Helical" evidence="1">
    <location>
        <begin position="12"/>
        <end position="32"/>
    </location>
</feature>
<feature type="transmembrane region" description="Helical" evidence="1">
    <location>
        <begin position="38"/>
        <end position="59"/>
    </location>
</feature>
<reference evidence="2" key="1">
    <citation type="journal article" date="2014" name="Int. J. Syst. Evol. Microbiol.">
        <title>Complete genome sequence of Corynebacterium casei LMG S-19264T (=DSM 44701T), isolated from a smear-ripened cheese.</title>
        <authorList>
            <consortium name="US DOE Joint Genome Institute (JGI-PGF)"/>
            <person name="Walter F."/>
            <person name="Albersmeier A."/>
            <person name="Kalinowski J."/>
            <person name="Ruckert C."/>
        </authorList>
    </citation>
    <scope>NUCLEOTIDE SEQUENCE</scope>
    <source>
        <strain evidence="2">JCM 10088</strain>
    </source>
</reference>
<dbReference type="RefSeq" id="WP_188596369.1">
    <property type="nucleotide sequence ID" value="NZ_BMNL01000002.1"/>
</dbReference>
<reference evidence="2" key="2">
    <citation type="submission" date="2020-09" db="EMBL/GenBank/DDBJ databases">
        <authorList>
            <person name="Sun Q."/>
            <person name="Ohkuma M."/>
        </authorList>
    </citation>
    <scope>NUCLEOTIDE SEQUENCE</scope>
    <source>
        <strain evidence="2">JCM 10088</strain>
    </source>
</reference>
<gene>
    <name evidence="2" type="ORF">GCM10007981_10610</name>
</gene>
<evidence type="ECO:0000313" key="3">
    <source>
        <dbReference type="Proteomes" id="UP000610960"/>
    </source>
</evidence>
<accession>A0A830GTZ5</accession>
<proteinExistence type="predicted"/>
<dbReference type="EMBL" id="BMNL01000002">
    <property type="protein sequence ID" value="GGP20854.1"/>
    <property type="molecule type" value="Genomic_DNA"/>
</dbReference>
<evidence type="ECO:0000313" key="2">
    <source>
        <dbReference type="EMBL" id="GGP20854.1"/>
    </source>
</evidence>
<organism evidence="2 3">
    <name type="scientific">Thermocladium modestius</name>
    <dbReference type="NCBI Taxonomy" id="62609"/>
    <lineage>
        <taxon>Archaea</taxon>
        <taxon>Thermoproteota</taxon>
        <taxon>Thermoprotei</taxon>
        <taxon>Thermoproteales</taxon>
        <taxon>Thermoproteaceae</taxon>
        <taxon>Thermocladium</taxon>
    </lineage>
</organism>
<sequence length="164" mass="18841">MESKRAIGRGAPRALIIALVALWAYDQVIYFYGDLHDFVSYAVVPTVVVIMGLIMFYLLPGRRRAERRRVEIITGNSEAEMKTLEERLDEYRRKAGDDPSKLPDLVERLAFLSVYYREREPEKAANYAREAMAYLNSPNYPSNEAALTVRKIVELIIFSRTTST</sequence>
<protein>
    <recommendedName>
        <fullName evidence="4">Tetratricopeptide repeat protein</fullName>
    </recommendedName>
</protein>
<dbReference type="Proteomes" id="UP000610960">
    <property type="component" value="Unassembled WGS sequence"/>
</dbReference>
<keyword evidence="1" id="KW-1133">Transmembrane helix</keyword>